<organism evidence="1">
    <name type="scientific">freshwater metagenome</name>
    <dbReference type="NCBI Taxonomy" id="449393"/>
    <lineage>
        <taxon>unclassified sequences</taxon>
        <taxon>metagenomes</taxon>
        <taxon>ecological metagenomes</taxon>
    </lineage>
</organism>
<reference evidence="1" key="1">
    <citation type="submission" date="2020-05" db="EMBL/GenBank/DDBJ databases">
        <authorList>
            <person name="Chiriac C."/>
            <person name="Salcher M."/>
            <person name="Ghai R."/>
            <person name="Kavagutti S V."/>
        </authorList>
    </citation>
    <scope>NUCLEOTIDE SEQUENCE</scope>
</reference>
<dbReference type="InterPro" id="IPR021458">
    <property type="entry name" value="Rv0495c"/>
</dbReference>
<accession>A0A6J6P7R1</accession>
<dbReference type="AlphaFoldDB" id="A0A6J6P7R1"/>
<gene>
    <name evidence="1" type="ORF">UFOPK2625_00055</name>
</gene>
<sequence length="255" mass="28680">MPEVSLDFPRQWIEFVDPADEDQLIRADLTWLTSRWTCIFGRGCKGIYADAPDAGCCTLGAHFSEKKDEKRVARWVEKLDGDLWQNINIGKKKGWVEKEDGARKTAVHNGACIFHNQKDFEGGYGCALHHLAAREGISFVETKPEVCWQLPLRRTYENRKYEDEVERVVVVLGEYDRRGWGAGGHDLDWYCSSNTEAHIGTEAVYLSSRDEIVALIGLPAYSELARLCAAREKLLLTITDTTGLTPHPADPPIAS</sequence>
<name>A0A6J6P7R1_9ZZZZ</name>
<evidence type="ECO:0000313" key="1">
    <source>
        <dbReference type="EMBL" id="CAB4692535.1"/>
    </source>
</evidence>
<proteinExistence type="predicted"/>
<dbReference type="Pfam" id="PF11307">
    <property type="entry name" value="DUF3109"/>
    <property type="match status" value="1"/>
</dbReference>
<protein>
    <submittedName>
        <fullName evidence="1">Unannotated protein</fullName>
    </submittedName>
</protein>
<dbReference type="EMBL" id="CAEZXZ010000004">
    <property type="protein sequence ID" value="CAB4692535.1"/>
    <property type="molecule type" value="Genomic_DNA"/>
</dbReference>